<dbReference type="InterPro" id="IPR013320">
    <property type="entry name" value="ConA-like_dom_sf"/>
</dbReference>
<evidence type="ECO:0000313" key="2">
    <source>
        <dbReference type="Proteomes" id="UP000486602"/>
    </source>
</evidence>
<comment type="caution">
    <text evidence="1">The sequence shown here is derived from an EMBL/GenBank/DDBJ whole genome shotgun (WGS) entry which is preliminary data.</text>
</comment>
<name>A0A7K3WPB3_9FLAO</name>
<dbReference type="AlphaFoldDB" id="A0A7K3WPB3"/>
<dbReference type="Proteomes" id="UP000486602">
    <property type="component" value="Unassembled WGS sequence"/>
</dbReference>
<dbReference type="GO" id="GO:0005975">
    <property type="term" value="P:carbohydrate metabolic process"/>
    <property type="evidence" value="ECO:0007669"/>
    <property type="project" value="UniProtKB-ARBA"/>
</dbReference>
<dbReference type="GO" id="GO:0004553">
    <property type="term" value="F:hydrolase activity, hydrolyzing O-glycosyl compounds"/>
    <property type="evidence" value="ECO:0007669"/>
    <property type="project" value="UniProtKB-ARBA"/>
</dbReference>
<dbReference type="Gene3D" id="2.60.120.200">
    <property type="match status" value="1"/>
</dbReference>
<sequence length="225" mass="24400">MKPISILFLLLFTAGFSIGQDINDGLLLDYSFNGTTEDQSGNNYDGDPFGMGYTADRLGNPNSAASFDGSNDYVNFPNIAALKPELPVSFSFWIKYTSDSNQDRAVFNTSFEEDENSGVFFTSGAATNQYAVGFGNGSPFYNSSSIENYVSSGTVETNEWTHISIVVTSTSDMQIYVNCVELGGYYGGSGGSLVYSELPGCIGRHDQNTGLPAFYFEGAIDDFKY</sequence>
<protein>
    <submittedName>
        <fullName evidence="1">LamG domain-containing protein</fullName>
    </submittedName>
</protein>
<dbReference type="SUPFAM" id="SSF49899">
    <property type="entry name" value="Concanavalin A-like lectins/glucanases"/>
    <property type="match status" value="1"/>
</dbReference>
<proteinExistence type="predicted"/>
<gene>
    <name evidence="1" type="ORF">G3O08_04280</name>
</gene>
<dbReference type="RefSeq" id="WP_163283450.1">
    <property type="nucleotide sequence ID" value="NZ_JAAGVY010000005.1"/>
</dbReference>
<organism evidence="1 2">
    <name type="scientific">Cryomorpha ignava</name>
    <dbReference type="NCBI Taxonomy" id="101383"/>
    <lineage>
        <taxon>Bacteria</taxon>
        <taxon>Pseudomonadati</taxon>
        <taxon>Bacteroidota</taxon>
        <taxon>Flavobacteriia</taxon>
        <taxon>Flavobacteriales</taxon>
        <taxon>Cryomorphaceae</taxon>
        <taxon>Cryomorpha</taxon>
    </lineage>
</organism>
<reference evidence="1 2" key="1">
    <citation type="submission" date="2020-02" db="EMBL/GenBank/DDBJ databases">
        <title>Out from the shadows clarifying the taxonomy of the family Cryomorphaceae and related taxa by utilizing the GTDB taxonomic framework.</title>
        <authorList>
            <person name="Bowman J.P."/>
        </authorList>
    </citation>
    <scope>NUCLEOTIDE SEQUENCE [LARGE SCALE GENOMIC DNA]</scope>
    <source>
        <strain evidence="1 2">QSSC 1-22</strain>
    </source>
</reference>
<keyword evidence="2" id="KW-1185">Reference proteome</keyword>
<evidence type="ECO:0000313" key="1">
    <source>
        <dbReference type="EMBL" id="NEN22722.1"/>
    </source>
</evidence>
<dbReference type="EMBL" id="JAAGVY010000005">
    <property type="protein sequence ID" value="NEN22722.1"/>
    <property type="molecule type" value="Genomic_DNA"/>
</dbReference>
<accession>A0A7K3WPB3</accession>
<dbReference type="Pfam" id="PF13385">
    <property type="entry name" value="Laminin_G_3"/>
    <property type="match status" value="1"/>
</dbReference>